<protein>
    <submittedName>
        <fullName evidence="3">Uncharacterized protein</fullName>
    </submittedName>
</protein>
<sequence length="82" mass="9842">MLLRDLVIPRAVLFITGEAVEDDDDEDEKDEDEDEDDEDQGCRKLDYFETRTRKNNRVLKKESFIYHVIKYLTFLDPLRDQT</sequence>
<keyword evidence="2" id="KW-1185">Reference proteome</keyword>
<evidence type="ECO:0000256" key="1">
    <source>
        <dbReference type="SAM" id="MobiDB-lite"/>
    </source>
</evidence>
<dbReference type="WBParaSite" id="ACRNAN_Path_1438.g5632.t1">
    <property type="protein sequence ID" value="ACRNAN_Path_1438.g5632.t1"/>
    <property type="gene ID" value="ACRNAN_Path_1438.g5632"/>
</dbReference>
<feature type="compositionally biased region" description="Acidic residues" evidence="1">
    <location>
        <begin position="19"/>
        <end position="39"/>
    </location>
</feature>
<organism evidence="2 3">
    <name type="scientific">Acrobeloides nanus</name>
    <dbReference type="NCBI Taxonomy" id="290746"/>
    <lineage>
        <taxon>Eukaryota</taxon>
        <taxon>Metazoa</taxon>
        <taxon>Ecdysozoa</taxon>
        <taxon>Nematoda</taxon>
        <taxon>Chromadorea</taxon>
        <taxon>Rhabditida</taxon>
        <taxon>Tylenchina</taxon>
        <taxon>Cephalobomorpha</taxon>
        <taxon>Cephaloboidea</taxon>
        <taxon>Cephalobidae</taxon>
        <taxon>Acrobeloides</taxon>
    </lineage>
</organism>
<evidence type="ECO:0000313" key="3">
    <source>
        <dbReference type="WBParaSite" id="ACRNAN_Path_1438.g5632.t1"/>
    </source>
</evidence>
<dbReference type="AlphaFoldDB" id="A0A914C0J3"/>
<reference evidence="3" key="1">
    <citation type="submission" date="2022-11" db="UniProtKB">
        <authorList>
            <consortium name="WormBaseParasite"/>
        </authorList>
    </citation>
    <scope>IDENTIFICATION</scope>
</reference>
<feature type="region of interest" description="Disordered" evidence="1">
    <location>
        <begin position="18"/>
        <end position="42"/>
    </location>
</feature>
<proteinExistence type="predicted"/>
<dbReference type="Proteomes" id="UP000887540">
    <property type="component" value="Unplaced"/>
</dbReference>
<name>A0A914C0J3_9BILA</name>
<evidence type="ECO:0000313" key="2">
    <source>
        <dbReference type="Proteomes" id="UP000887540"/>
    </source>
</evidence>
<accession>A0A914C0J3</accession>